<dbReference type="GO" id="GO:0098796">
    <property type="term" value="C:membrane protein complex"/>
    <property type="evidence" value="ECO:0007669"/>
    <property type="project" value="UniProtKB-ARBA"/>
</dbReference>
<dbReference type="CDD" id="cd03255">
    <property type="entry name" value="ABC_MJ0796_LolCDE_FtsE"/>
    <property type="match status" value="1"/>
</dbReference>
<dbReference type="GO" id="GO:0005886">
    <property type="term" value="C:plasma membrane"/>
    <property type="evidence" value="ECO:0007669"/>
    <property type="project" value="TreeGrafter"/>
</dbReference>
<reference evidence="5" key="2">
    <citation type="submission" date="2024-06" db="EMBL/GenBank/DDBJ databases">
        <authorList>
            <person name="Petrova K.O."/>
            <person name="Toshchakov S.V."/>
            <person name="Boltjanskaja Y.V."/>
            <person name="Kevbrin V."/>
        </authorList>
    </citation>
    <scope>NUCLEOTIDE SEQUENCE</scope>
    <source>
        <strain evidence="5">Z-910T</strain>
    </source>
</reference>
<dbReference type="EMBL" id="CP158367">
    <property type="protein sequence ID" value="XBX74666.1"/>
    <property type="molecule type" value="Genomic_DNA"/>
</dbReference>
<keyword evidence="2" id="KW-0547">Nucleotide-binding</keyword>
<dbReference type="PROSITE" id="PS00211">
    <property type="entry name" value="ABC_TRANSPORTER_1"/>
    <property type="match status" value="1"/>
</dbReference>
<dbReference type="PANTHER" id="PTHR24220">
    <property type="entry name" value="IMPORT ATP-BINDING PROTEIN"/>
    <property type="match status" value="1"/>
</dbReference>
<dbReference type="SUPFAM" id="SSF52540">
    <property type="entry name" value="P-loop containing nucleoside triphosphate hydrolases"/>
    <property type="match status" value="1"/>
</dbReference>
<protein>
    <submittedName>
        <fullName evidence="5">ABC transporter ATP-binding protein</fullName>
    </submittedName>
</protein>
<name>A0AAU7VKN4_9FIRM</name>
<dbReference type="Gene3D" id="3.40.50.300">
    <property type="entry name" value="P-loop containing nucleotide triphosphate hydrolases"/>
    <property type="match status" value="1"/>
</dbReference>
<proteinExistence type="predicted"/>
<dbReference type="InterPro" id="IPR017871">
    <property type="entry name" value="ABC_transporter-like_CS"/>
</dbReference>
<organism evidence="5">
    <name type="scientific">Proteinivorax tanatarense</name>
    <dbReference type="NCBI Taxonomy" id="1260629"/>
    <lineage>
        <taxon>Bacteria</taxon>
        <taxon>Bacillati</taxon>
        <taxon>Bacillota</taxon>
        <taxon>Clostridia</taxon>
        <taxon>Eubacteriales</taxon>
        <taxon>Proteinivoracaceae</taxon>
        <taxon>Proteinivorax</taxon>
    </lineage>
</organism>
<dbReference type="InterPro" id="IPR027417">
    <property type="entry name" value="P-loop_NTPase"/>
</dbReference>
<dbReference type="SMART" id="SM00382">
    <property type="entry name" value="AAA"/>
    <property type="match status" value="1"/>
</dbReference>
<dbReference type="GO" id="GO:0016887">
    <property type="term" value="F:ATP hydrolysis activity"/>
    <property type="evidence" value="ECO:0007669"/>
    <property type="project" value="InterPro"/>
</dbReference>
<dbReference type="RefSeq" id="WP_350343415.1">
    <property type="nucleotide sequence ID" value="NZ_CP158367.1"/>
</dbReference>
<dbReference type="InterPro" id="IPR017911">
    <property type="entry name" value="MacB-like_ATP-bd"/>
</dbReference>
<dbReference type="InterPro" id="IPR003593">
    <property type="entry name" value="AAA+_ATPase"/>
</dbReference>
<dbReference type="PROSITE" id="PS50893">
    <property type="entry name" value="ABC_TRANSPORTER_2"/>
    <property type="match status" value="1"/>
</dbReference>
<dbReference type="GO" id="GO:0005524">
    <property type="term" value="F:ATP binding"/>
    <property type="evidence" value="ECO:0007669"/>
    <property type="project" value="UniProtKB-KW"/>
</dbReference>
<dbReference type="Pfam" id="PF00005">
    <property type="entry name" value="ABC_tran"/>
    <property type="match status" value="1"/>
</dbReference>
<reference evidence="5" key="1">
    <citation type="journal article" date="2013" name="Extremophiles">
        <title>Proteinivorax tanatarense gen. nov., sp. nov., an anaerobic, haloalkaliphilic, proteolytic bacterium isolated from a decaying algal bloom, and proposal of Proteinivoraceae fam. nov.</title>
        <authorList>
            <person name="Kevbrin V."/>
            <person name="Boltyanskaya Y."/>
            <person name="Zhilina T."/>
            <person name="Kolganova T."/>
            <person name="Lavrentjeva E."/>
            <person name="Kuznetsov B."/>
        </authorList>
    </citation>
    <scope>NUCLEOTIDE SEQUENCE</scope>
    <source>
        <strain evidence="5">Z-910T</strain>
    </source>
</reference>
<dbReference type="InterPro" id="IPR003439">
    <property type="entry name" value="ABC_transporter-like_ATP-bd"/>
</dbReference>
<dbReference type="AlphaFoldDB" id="A0AAU7VKN4"/>
<evidence type="ECO:0000259" key="4">
    <source>
        <dbReference type="PROSITE" id="PS50893"/>
    </source>
</evidence>
<sequence>MDIIKLNNISKVYGKNNAKVGALKNISLNIKQGELISVVGKSGCGKSTLLNIIGGLDIASSGEYTFKDKKVSNLKTNELAKFRSENIGFIVQHFALINDMTVFENVALPLKYNKKSSKEIKRTVMEILEEMEILEKASSYPTQISGGQCQRVAISRALACKPSVILADEPTGAVDEQTGLQILETFKRLNKQGITVIIATHDKEIANSCNRVIEMKDGMII</sequence>
<feature type="domain" description="ABC transporter" evidence="4">
    <location>
        <begin position="4"/>
        <end position="221"/>
    </location>
</feature>
<keyword evidence="1" id="KW-0813">Transport</keyword>
<evidence type="ECO:0000313" key="5">
    <source>
        <dbReference type="EMBL" id="XBX74666.1"/>
    </source>
</evidence>
<keyword evidence="3 5" id="KW-0067">ATP-binding</keyword>
<dbReference type="FunFam" id="3.40.50.300:FF:000032">
    <property type="entry name" value="Export ABC transporter ATP-binding protein"/>
    <property type="match status" value="1"/>
</dbReference>
<dbReference type="GO" id="GO:0022857">
    <property type="term" value="F:transmembrane transporter activity"/>
    <property type="evidence" value="ECO:0007669"/>
    <property type="project" value="TreeGrafter"/>
</dbReference>
<accession>A0AAU7VKN4</accession>
<dbReference type="InterPro" id="IPR015854">
    <property type="entry name" value="ABC_transpr_LolD-like"/>
</dbReference>
<evidence type="ECO:0000256" key="3">
    <source>
        <dbReference type="ARBA" id="ARBA00022840"/>
    </source>
</evidence>
<gene>
    <name evidence="5" type="ORF">PRVXT_002724</name>
</gene>
<evidence type="ECO:0000256" key="1">
    <source>
        <dbReference type="ARBA" id="ARBA00022448"/>
    </source>
</evidence>
<evidence type="ECO:0000256" key="2">
    <source>
        <dbReference type="ARBA" id="ARBA00022741"/>
    </source>
</evidence>